<dbReference type="InterPro" id="IPR011043">
    <property type="entry name" value="Gal_Oxase/kelch_b-propeller"/>
</dbReference>
<reference evidence="1" key="1">
    <citation type="submission" date="2021-09" db="EMBL/GenBank/DDBJ databases">
        <authorList>
            <consortium name="AG Swart"/>
            <person name="Singh M."/>
            <person name="Singh A."/>
            <person name="Seah K."/>
            <person name="Emmerich C."/>
        </authorList>
    </citation>
    <scope>NUCLEOTIDE SEQUENCE</scope>
    <source>
        <strain evidence="1">ATCC30299</strain>
    </source>
</reference>
<dbReference type="InterPro" id="IPR015915">
    <property type="entry name" value="Kelch-typ_b-propeller"/>
</dbReference>
<dbReference type="Proteomes" id="UP001162131">
    <property type="component" value="Unassembled WGS sequence"/>
</dbReference>
<dbReference type="SUPFAM" id="SSF50965">
    <property type="entry name" value="Galactose oxidase, central domain"/>
    <property type="match status" value="1"/>
</dbReference>
<protein>
    <recommendedName>
        <fullName evidence="3">Kelch motif family protein</fullName>
    </recommendedName>
</protein>
<accession>A0AAU9JBT9</accession>
<dbReference type="AlphaFoldDB" id="A0AAU9JBT9"/>
<dbReference type="Gene3D" id="2.120.10.80">
    <property type="entry name" value="Kelch-type beta propeller"/>
    <property type="match status" value="1"/>
</dbReference>
<keyword evidence="2" id="KW-1185">Reference proteome</keyword>
<proteinExistence type="predicted"/>
<sequence>MEEVNLSICRESSLRNLPNATPEKTSATHHSKDEVNSKLLTILEFENKLESLISKYLSGTFEINELKFETLKAELRSEFSAARRAGQKENLTFFNNPNLKKSRSYKAMVQKYNDFLKKIENFIQQSKFDSRFLYNVDFKNNRTVLSSYDIETNRTSQEFLETPFQFYAGTTVIQLPNKELFFYGNSYPSSGACCIIDLKSISIKKILPPGPPSSYSEGLYYKNCIFLFGGLDEKDSLGLSIKLNLKENRWIQLTPLPLRSYRCSCVNFNGSILLCGNLHENLYKFDLEIESYSEIKELSLKMYKNKMLFNGKSRVYAIEELGNIFESGINNEYKWDIIGEFKIMWYSCAMRKFWKEEIFISFISYGNMNCYKFDLNRKILEKAL</sequence>
<name>A0AAU9JBT9_9CILI</name>
<evidence type="ECO:0000313" key="1">
    <source>
        <dbReference type="EMBL" id="CAG9321767.1"/>
    </source>
</evidence>
<comment type="caution">
    <text evidence="1">The sequence shown here is derived from an EMBL/GenBank/DDBJ whole genome shotgun (WGS) entry which is preliminary data.</text>
</comment>
<evidence type="ECO:0000313" key="2">
    <source>
        <dbReference type="Proteomes" id="UP001162131"/>
    </source>
</evidence>
<organism evidence="1 2">
    <name type="scientific">Blepharisma stoltei</name>
    <dbReference type="NCBI Taxonomy" id="1481888"/>
    <lineage>
        <taxon>Eukaryota</taxon>
        <taxon>Sar</taxon>
        <taxon>Alveolata</taxon>
        <taxon>Ciliophora</taxon>
        <taxon>Postciliodesmatophora</taxon>
        <taxon>Heterotrichea</taxon>
        <taxon>Heterotrichida</taxon>
        <taxon>Blepharismidae</taxon>
        <taxon>Blepharisma</taxon>
    </lineage>
</organism>
<evidence type="ECO:0008006" key="3">
    <source>
        <dbReference type="Google" id="ProtNLM"/>
    </source>
</evidence>
<dbReference type="EMBL" id="CAJZBQ010000029">
    <property type="protein sequence ID" value="CAG9321767.1"/>
    <property type="molecule type" value="Genomic_DNA"/>
</dbReference>
<gene>
    <name evidence="1" type="ORF">BSTOLATCC_MIC29678</name>
</gene>